<dbReference type="Proteomes" id="UP000003835">
    <property type="component" value="Unassembled WGS sequence"/>
</dbReference>
<organism evidence="1 2">
    <name type="scientific">Coleofasciculus chthonoplastes PCC 7420</name>
    <dbReference type="NCBI Taxonomy" id="118168"/>
    <lineage>
        <taxon>Bacteria</taxon>
        <taxon>Bacillati</taxon>
        <taxon>Cyanobacteriota</taxon>
        <taxon>Cyanophyceae</taxon>
        <taxon>Coleofasciculales</taxon>
        <taxon>Coleofasciculaceae</taxon>
        <taxon>Coleofasciculus</taxon>
    </lineage>
</organism>
<dbReference type="AlphaFoldDB" id="B4VYC0"/>
<evidence type="ECO:0000313" key="2">
    <source>
        <dbReference type="Proteomes" id="UP000003835"/>
    </source>
</evidence>
<dbReference type="STRING" id="118168.MC7420_2561"/>
<name>B4VYC0_9CYAN</name>
<proteinExistence type="predicted"/>
<protein>
    <submittedName>
        <fullName evidence="1">Type I restriction enzyme R protein N terminal domain protein</fullName>
    </submittedName>
</protein>
<accession>B4VYC0</accession>
<dbReference type="HOGENOM" id="CLU_090272_0_0_3"/>
<gene>
    <name evidence="1" type="ORF">MC7420_2561</name>
</gene>
<sequence length="214" mass="24115">MQTIQAKDVTLEQLETHFQLQRVEDEQFFPEWHGDLPELTDWQNQLLEQVRSGYFNLLKQPPLLEKPINLAVVSPLLFIGQFYLSPWNLRAESTVQISAQDEERGIIVKGNLDTLILKDKLWVMVIESKQANFSVEAGLAQILAYMLGNPNSAQPSFGMITTGGSFLFLKVVKDTTPLYAMSDLFGIGNRQNGLGDVLKILKKLIYLSSSANLE</sequence>
<dbReference type="eggNOG" id="COG2810">
    <property type="taxonomic scope" value="Bacteria"/>
</dbReference>
<dbReference type="EMBL" id="DS989860">
    <property type="protein sequence ID" value="EDX72943.1"/>
    <property type="molecule type" value="Genomic_DNA"/>
</dbReference>
<reference evidence="1 2" key="1">
    <citation type="submission" date="2008-07" db="EMBL/GenBank/DDBJ databases">
        <authorList>
            <person name="Tandeau de Marsac N."/>
            <person name="Ferriera S."/>
            <person name="Johnson J."/>
            <person name="Kravitz S."/>
            <person name="Beeson K."/>
            <person name="Sutton G."/>
            <person name="Rogers Y.-H."/>
            <person name="Friedman R."/>
            <person name="Frazier M."/>
            <person name="Venter J.C."/>
        </authorList>
    </citation>
    <scope>NUCLEOTIDE SEQUENCE [LARGE SCALE GENOMIC DNA]</scope>
    <source>
        <strain evidence="1 2">PCC 7420</strain>
    </source>
</reference>
<evidence type="ECO:0000313" key="1">
    <source>
        <dbReference type="EMBL" id="EDX72943.1"/>
    </source>
</evidence>
<keyword evidence="2" id="KW-1185">Reference proteome</keyword>